<feature type="transmembrane region" description="Helical" evidence="1">
    <location>
        <begin position="110"/>
        <end position="132"/>
    </location>
</feature>
<keyword evidence="1" id="KW-0812">Transmembrane</keyword>
<evidence type="ECO:0000256" key="1">
    <source>
        <dbReference type="SAM" id="Phobius"/>
    </source>
</evidence>
<evidence type="ECO:0000313" key="3">
    <source>
        <dbReference type="Proteomes" id="UP000184389"/>
    </source>
</evidence>
<evidence type="ECO:0008006" key="4">
    <source>
        <dbReference type="Google" id="ProtNLM"/>
    </source>
</evidence>
<feature type="transmembrane region" description="Helical" evidence="1">
    <location>
        <begin position="44"/>
        <end position="66"/>
    </location>
</feature>
<accession>A0A1M5YIZ5</accession>
<dbReference type="RefSeq" id="WP_072744866.1">
    <property type="nucleotide sequence ID" value="NZ_FQXR01000012.1"/>
</dbReference>
<dbReference type="AlphaFoldDB" id="A0A1M5YIZ5"/>
<proteinExistence type="predicted"/>
<keyword evidence="3" id="KW-1185">Reference proteome</keyword>
<reference evidence="2 3" key="1">
    <citation type="submission" date="2016-11" db="EMBL/GenBank/DDBJ databases">
        <authorList>
            <person name="Jaros S."/>
            <person name="Januszkiewicz K."/>
            <person name="Wedrychowicz H."/>
        </authorList>
    </citation>
    <scope>NUCLEOTIDE SEQUENCE [LARGE SCALE GENOMIC DNA]</scope>
    <source>
        <strain evidence="2 3">DSM 13106</strain>
    </source>
</reference>
<name>A0A1M5YIZ5_9FIRM</name>
<evidence type="ECO:0000313" key="2">
    <source>
        <dbReference type="EMBL" id="SHI11859.1"/>
    </source>
</evidence>
<dbReference type="OrthoDB" id="1708263at2"/>
<feature type="transmembrane region" description="Helical" evidence="1">
    <location>
        <begin position="12"/>
        <end position="29"/>
    </location>
</feature>
<keyword evidence="1" id="KW-0472">Membrane</keyword>
<keyword evidence="1" id="KW-1133">Transmembrane helix</keyword>
<dbReference type="STRING" id="1123281.SAMN02745180_02217"/>
<sequence length="133" mass="15328">MKKLNIKKLKPGFTLFLISIAVVIVLSLVKNPELKFVERMSNNFFVVGIVYLSVGVMFEITSWSFTKNYISKPVDKEEVEEIKHSHKDAGVVSSMNKDKEYKRRKEILNLLWKIFTIVGAIDFGLSILMILFI</sequence>
<dbReference type="Proteomes" id="UP000184389">
    <property type="component" value="Unassembled WGS sequence"/>
</dbReference>
<protein>
    <recommendedName>
        <fullName evidence="4">DUF3899 domain-containing protein</fullName>
    </recommendedName>
</protein>
<organism evidence="2 3">
    <name type="scientific">Sporanaerobacter acetigenes DSM 13106</name>
    <dbReference type="NCBI Taxonomy" id="1123281"/>
    <lineage>
        <taxon>Bacteria</taxon>
        <taxon>Bacillati</taxon>
        <taxon>Bacillota</taxon>
        <taxon>Tissierellia</taxon>
        <taxon>Tissierellales</taxon>
        <taxon>Sporanaerobacteraceae</taxon>
        <taxon>Sporanaerobacter</taxon>
    </lineage>
</organism>
<gene>
    <name evidence="2" type="ORF">SAMN02745180_02217</name>
</gene>
<dbReference type="EMBL" id="FQXR01000012">
    <property type="protein sequence ID" value="SHI11859.1"/>
    <property type="molecule type" value="Genomic_DNA"/>
</dbReference>